<gene>
    <name evidence="1" type="ORF">ACCO45_012279</name>
</gene>
<evidence type="ECO:0000313" key="2">
    <source>
        <dbReference type="Proteomes" id="UP001638806"/>
    </source>
</evidence>
<dbReference type="EMBL" id="JBGNUJ010000011">
    <property type="protein sequence ID" value="KAL3954323.1"/>
    <property type="molecule type" value="Genomic_DNA"/>
</dbReference>
<name>A0ACC4DGA6_PURLI</name>
<sequence length="246" mass="26024">MDLAGQVAAVADGVTDVKIGDNVVAFLTPLRHADGALSEFVVAGHDEYAPLASDTDLDQASGLGVAALTAYQTITPHVKAGDRVFLNGGSGGTGSYGIQVAKILGCHVTVTCSTGKIDLCRALGADDTIDYRNADVIEALKASGSYDLVVDLFVWVADSASMKNLPRLVEAFLRPSFLGGGRNRLLMYLTYTKRQDLEQLAQWLVQGKLRTAVDSTFEFEDAKSAFRKLATGSAAGKLVVHVSPKS</sequence>
<dbReference type="Proteomes" id="UP001638806">
    <property type="component" value="Unassembled WGS sequence"/>
</dbReference>
<proteinExistence type="predicted"/>
<reference evidence="1" key="1">
    <citation type="submission" date="2024-12" db="EMBL/GenBank/DDBJ databases">
        <title>Comparative genomics and development of molecular markers within Purpureocillium lilacinum and among Purpureocillium species.</title>
        <authorList>
            <person name="Yeh Z.-Y."/>
            <person name="Ni N.-T."/>
            <person name="Lo P.-H."/>
            <person name="Mushyakhwo K."/>
            <person name="Lin C.-F."/>
            <person name="Nai Y.-S."/>
        </authorList>
    </citation>
    <scope>NUCLEOTIDE SEQUENCE</scope>
    <source>
        <strain evidence="1">NCHU-NPUST-175</strain>
    </source>
</reference>
<organism evidence="1 2">
    <name type="scientific">Purpureocillium lilacinum</name>
    <name type="common">Paecilomyces lilacinus</name>
    <dbReference type="NCBI Taxonomy" id="33203"/>
    <lineage>
        <taxon>Eukaryota</taxon>
        <taxon>Fungi</taxon>
        <taxon>Dikarya</taxon>
        <taxon>Ascomycota</taxon>
        <taxon>Pezizomycotina</taxon>
        <taxon>Sordariomycetes</taxon>
        <taxon>Hypocreomycetidae</taxon>
        <taxon>Hypocreales</taxon>
        <taxon>Ophiocordycipitaceae</taxon>
        <taxon>Purpureocillium</taxon>
    </lineage>
</organism>
<keyword evidence="2" id="KW-1185">Reference proteome</keyword>
<accession>A0ACC4DGA6</accession>
<protein>
    <submittedName>
        <fullName evidence="1">Uncharacterized protein</fullName>
    </submittedName>
</protein>
<evidence type="ECO:0000313" key="1">
    <source>
        <dbReference type="EMBL" id="KAL3954323.1"/>
    </source>
</evidence>
<comment type="caution">
    <text evidence="1">The sequence shown here is derived from an EMBL/GenBank/DDBJ whole genome shotgun (WGS) entry which is preliminary data.</text>
</comment>